<dbReference type="SUPFAM" id="SSF46689">
    <property type="entry name" value="Homeodomain-like"/>
    <property type="match status" value="1"/>
</dbReference>
<evidence type="ECO:0000313" key="6">
    <source>
        <dbReference type="Proteomes" id="UP000644756"/>
    </source>
</evidence>
<keyword evidence="6" id="KW-1185">Reference proteome</keyword>
<dbReference type="Gene3D" id="2.60.120.10">
    <property type="entry name" value="Jelly Rolls"/>
    <property type="match status" value="1"/>
</dbReference>
<dbReference type="GO" id="GO:0003700">
    <property type="term" value="F:DNA-binding transcription factor activity"/>
    <property type="evidence" value="ECO:0007669"/>
    <property type="project" value="InterPro"/>
</dbReference>
<dbReference type="InterPro" id="IPR003313">
    <property type="entry name" value="AraC-bd"/>
</dbReference>
<evidence type="ECO:0000256" key="1">
    <source>
        <dbReference type="ARBA" id="ARBA00023015"/>
    </source>
</evidence>
<evidence type="ECO:0000256" key="3">
    <source>
        <dbReference type="ARBA" id="ARBA00023163"/>
    </source>
</evidence>
<evidence type="ECO:0000259" key="4">
    <source>
        <dbReference type="PROSITE" id="PS01124"/>
    </source>
</evidence>
<evidence type="ECO:0000256" key="2">
    <source>
        <dbReference type="ARBA" id="ARBA00023125"/>
    </source>
</evidence>
<dbReference type="AlphaFoldDB" id="A0A917FUY5"/>
<dbReference type="RefSeq" id="WP_188531013.1">
    <property type="nucleotide sequence ID" value="NZ_BMGR01000006.1"/>
</dbReference>
<dbReference type="GO" id="GO:0043565">
    <property type="term" value="F:sequence-specific DNA binding"/>
    <property type="evidence" value="ECO:0007669"/>
    <property type="project" value="InterPro"/>
</dbReference>
<dbReference type="InterPro" id="IPR009057">
    <property type="entry name" value="Homeodomain-like_sf"/>
</dbReference>
<evidence type="ECO:0000313" key="5">
    <source>
        <dbReference type="EMBL" id="GGG03598.1"/>
    </source>
</evidence>
<dbReference type="PROSITE" id="PS00041">
    <property type="entry name" value="HTH_ARAC_FAMILY_1"/>
    <property type="match status" value="1"/>
</dbReference>
<gene>
    <name evidence="5" type="ORF">GCM10010916_20880</name>
</gene>
<keyword evidence="2" id="KW-0238">DNA-binding</keyword>
<dbReference type="SUPFAM" id="SSF51215">
    <property type="entry name" value="Regulatory protein AraC"/>
    <property type="match status" value="1"/>
</dbReference>
<reference evidence="5" key="1">
    <citation type="journal article" date="2014" name="Int. J. Syst. Evol. Microbiol.">
        <title>Complete genome sequence of Corynebacterium casei LMG S-19264T (=DSM 44701T), isolated from a smear-ripened cheese.</title>
        <authorList>
            <consortium name="US DOE Joint Genome Institute (JGI-PGF)"/>
            <person name="Walter F."/>
            <person name="Albersmeier A."/>
            <person name="Kalinowski J."/>
            <person name="Ruckert C."/>
        </authorList>
    </citation>
    <scope>NUCLEOTIDE SEQUENCE</scope>
    <source>
        <strain evidence="5">CGMCC 1.12987</strain>
    </source>
</reference>
<dbReference type="Pfam" id="PF02311">
    <property type="entry name" value="AraC_binding"/>
    <property type="match status" value="1"/>
</dbReference>
<keyword evidence="1" id="KW-0805">Transcription regulation</keyword>
<organism evidence="5 6">
    <name type="scientific">Paenibacillus abyssi</name>
    <dbReference type="NCBI Taxonomy" id="1340531"/>
    <lineage>
        <taxon>Bacteria</taxon>
        <taxon>Bacillati</taxon>
        <taxon>Bacillota</taxon>
        <taxon>Bacilli</taxon>
        <taxon>Bacillales</taxon>
        <taxon>Paenibacillaceae</taxon>
        <taxon>Paenibacillus</taxon>
    </lineage>
</organism>
<dbReference type="PANTHER" id="PTHR43280:SF28">
    <property type="entry name" value="HTH-TYPE TRANSCRIPTIONAL ACTIVATOR RHAS"/>
    <property type="match status" value="1"/>
</dbReference>
<feature type="domain" description="HTH araC/xylS-type" evidence="4">
    <location>
        <begin position="190"/>
        <end position="288"/>
    </location>
</feature>
<reference evidence="5" key="2">
    <citation type="submission" date="2020-09" db="EMBL/GenBank/DDBJ databases">
        <authorList>
            <person name="Sun Q."/>
            <person name="Zhou Y."/>
        </authorList>
    </citation>
    <scope>NUCLEOTIDE SEQUENCE</scope>
    <source>
        <strain evidence="5">CGMCC 1.12987</strain>
    </source>
</reference>
<dbReference type="InterPro" id="IPR018060">
    <property type="entry name" value="HTH_AraC"/>
</dbReference>
<dbReference type="InterPro" id="IPR037923">
    <property type="entry name" value="HTH-like"/>
</dbReference>
<proteinExistence type="predicted"/>
<dbReference type="SMART" id="SM00342">
    <property type="entry name" value="HTH_ARAC"/>
    <property type="match status" value="1"/>
</dbReference>
<dbReference type="InterPro" id="IPR018062">
    <property type="entry name" value="HTH_AraC-typ_CS"/>
</dbReference>
<dbReference type="Gene3D" id="1.10.10.60">
    <property type="entry name" value="Homeodomain-like"/>
    <property type="match status" value="2"/>
</dbReference>
<protein>
    <submittedName>
        <fullName evidence="5">AraC family transcriptional regulator</fullName>
    </submittedName>
</protein>
<dbReference type="InterPro" id="IPR014710">
    <property type="entry name" value="RmlC-like_jellyroll"/>
</dbReference>
<dbReference type="EMBL" id="BMGR01000006">
    <property type="protein sequence ID" value="GGG03598.1"/>
    <property type="molecule type" value="Genomic_DNA"/>
</dbReference>
<comment type="caution">
    <text evidence="5">The sequence shown here is derived from an EMBL/GenBank/DDBJ whole genome shotgun (WGS) entry which is preliminary data.</text>
</comment>
<keyword evidence="3" id="KW-0804">Transcription</keyword>
<accession>A0A917FUY5</accession>
<dbReference type="PROSITE" id="PS01124">
    <property type="entry name" value="HTH_ARAC_FAMILY_2"/>
    <property type="match status" value="1"/>
</dbReference>
<sequence>MTSIYPYYFTDYHRVHPDMPFTIDIHLIDRFPAHRHDFLEISLVIEGSGKEIVNGVEHPMEPGTLTLVLPFQFHELRADPGSTLKLYNCMFSVELLTDTRESAAGFAELLLGGEDDRPTFFQLTDKHATDMARIFQEMLEEFEGRRTWRIAILKAKLMETMIRVDRLRSDFHQQASIPVPKRGELPDSIWKVIRYMHVHYRDALTLSGLAETFHFNETYLSEQIKRHAGVNFIDLLHEIRLRHACSLLVSTEMTVSDIAYEIGYGSSNTLYKAFQKYKGVTPGSYRSGIN</sequence>
<dbReference type="Proteomes" id="UP000644756">
    <property type="component" value="Unassembled WGS sequence"/>
</dbReference>
<name>A0A917FUY5_9BACL</name>
<dbReference type="Pfam" id="PF12833">
    <property type="entry name" value="HTH_18"/>
    <property type="match status" value="1"/>
</dbReference>
<dbReference type="PANTHER" id="PTHR43280">
    <property type="entry name" value="ARAC-FAMILY TRANSCRIPTIONAL REGULATOR"/>
    <property type="match status" value="1"/>
</dbReference>